<name>A0A367EEN0_9ACTN</name>
<keyword evidence="1" id="KW-0677">Repeat</keyword>
<dbReference type="InterPro" id="IPR001646">
    <property type="entry name" value="5peptide_repeat"/>
</dbReference>
<dbReference type="PANTHER" id="PTHR47485:SF1">
    <property type="entry name" value="THYLAKOID LUMENAL 17.4 KDA PROTEIN, CHLOROPLASTIC"/>
    <property type="match status" value="1"/>
</dbReference>
<accession>A0A367EEN0</accession>
<dbReference type="Pfam" id="PF00805">
    <property type="entry name" value="Pentapeptide"/>
    <property type="match status" value="1"/>
</dbReference>
<dbReference type="AlphaFoldDB" id="A0A367EEN0"/>
<feature type="compositionally biased region" description="Basic and acidic residues" evidence="2">
    <location>
        <begin position="269"/>
        <end position="278"/>
    </location>
</feature>
<comment type="caution">
    <text evidence="3">The sequence shown here is derived from an EMBL/GenBank/DDBJ whole genome shotgun (WGS) entry which is preliminary data.</text>
</comment>
<evidence type="ECO:0000313" key="4">
    <source>
        <dbReference type="Proteomes" id="UP000253507"/>
    </source>
</evidence>
<keyword evidence="4" id="KW-1185">Reference proteome</keyword>
<organism evidence="3 4">
    <name type="scientific">Streptomyces reniochalinae</name>
    <dbReference type="NCBI Taxonomy" id="2250578"/>
    <lineage>
        <taxon>Bacteria</taxon>
        <taxon>Bacillati</taxon>
        <taxon>Actinomycetota</taxon>
        <taxon>Actinomycetes</taxon>
        <taxon>Kitasatosporales</taxon>
        <taxon>Streptomycetaceae</taxon>
        <taxon>Streptomyces</taxon>
    </lineage>
</organism>
<dbReference type="Proteomes" id="UP000253507">
    <property type="component" value="Unassembled WGS sequence"/>
</dbReference>
<dbReference type="PANTHER" id="PTHR47485">
    <property type="entry name" value="THYLAKOID LUMENAL 17.4 KDA PROTEIN, CHLOROPLASTIC"/>
    <property type="match status" value="1"/>
</dbReference>
<evidence type="ECO:0000256" key="1">
    <source>
        <dbReference type="ARBA" id="ARBA00022737"/>
    </source>
</evidence>
<feature type="region of interest" description="Disordered" evidence="2">
    <location>
        <begin position="233"/>
        <end position="297"/>
    </location>
</feature>
<evidence type="ECO:0000313" key="3">
    <source>
        <dbReference type="EMBL" id="RCG16511.1"/>
    </source>
</evidence>
<gene>
    <name evidence="3" type="ORF">DQ392_20455</name>
</gene>
<protein>
    <submittedName>
        <fullName evidence="3">Pentapeptide repeat-containing protein</fullName>
    </submittedName>
</protein>
<dbReference type="OrthoDB" id="154708at2"/>
<dbReference type="Gene3D" id="2.160.20.80">
    <property type="entry name" value="E3 ubiquitin-protein ligase SopA"/>
    <property type="match status" value="1"/>
</dbReference>
<reference evidence="3 4" key="1">
    <citation type="submission" date="2018-06" db="EMBL/GenBank/DDBJ databases">
        <title>Streptomyces reniochalinae sp. nov. and Streptomyces diacarnus sp. nov. from marine sponges.</title>
        <authorList>
            <person name="Li L."/>
        </authorList>
    </citation>
    <scope>NUCLEOTIDE SEQUENCE [LARGE SCALE GENOMIC DNA]</scope>
    <source>
        <strain evidence="3 4">LHW50302</strain>
    </source>
</reference>
<sequence length="297" mass="31630">MERLRADCERCAGLCCVALPFAKSADFAADKPAGKRCGNLTEENRCSIHARLRVSGFTGCSVFDCYGAGQRVTAREGTVSGPRLFAVFRVTRQLHELLWLLTEAARGGRCPEAEARAAELDALIDGDVAALLAADVEAWRARVGPVLEQVSERARAGLGGRDLRRGDLTGKQLRKARLRGATLRGALLLAADLRGADLRQVDFLGADLRDADLRGADLSGALFLTQPQLNAAHGDSATRLPDTLARPGHWQDHVSPVPAPARQVRGTARAKDSRDGGARARGGRSRGAGKGGRGRGR</sequence>
<proteinExistence type="predicted"/>
<dbReference type="SUPFAM" id="SSF141571">
    <property type="entry name" value="Pentapeptide repeat-like"/>
    <property type="match status" value="1"/>
</dbReference>
<evidence type="ECO:0000256" key="2">
    <source>
        <dbReference type="SAM" id="MobiDB-lite"/>
    </source>
</evidence>
<dbReference type="EMBL" id="QOIM01000038">
    <property type="protein sequence ID" value="RCG16511.1"/>
    <property type="molecule type" value="Genomic_DNA"/>
</dbReference>